<dbReference type="Gene3D" id="1.10.10.10">
    <property type="entry name" value="Winged helix-like DNA-binding domain superfamily/Winged helix DNA-binding domain"/>
    <property type="match status" value="1"/>
</dbReference>
<dbReference type="PROSITE" id="PS50956">
    <property type="entry name" value="HTH_ASNC_2"/>
    <property type="match status" value="1"/>
</dbReference>
<dbReference type="InterPro" id="IPR036390">
    <property type="entry name" value="WH_DNA-bd_sf"/>
</dbReference>
<dbReference type="InterPro" id="IPR036388">
    <property type="entry name" value="WH-like_DNA-bd_sf"/>
</dbReference>
<dbReference type="PANTHER" id="PTHR30154">
    <property type="entry name" value="LEUCINE-RESPONSIVE REGULATORY PROTEIN"/>
    <property type="match status" value="1"/>
</dbReference>
<reference evidence="6" key="1">
    <citation type="journal article" date="2019" name="Int. J. Syst. Evol. Microbiol.">
        <title>The Global Catalogue of Microorganisms (GCM) 10K type strain sequencing project: providing services to taxonomists for standard genome sequencing and annotation.</title>
        <authorList>
            <consortium name="The Broad Institute Genomics Platform"/>
            <consortium name="The Broad Institute Genome Sequencing Center for Infectious Disease"/>
            <person name="Wu L."/>
            <person name="Ma J."/>
        </authorList>
    </citation>
    <scope>NUCLEOTIDE SEQUENCE [LARGE SCALE GENOMIC DNA]</scope>
    <source>
        <strain evidence="6">JCM 17979</strain>
    </source>
</reference>
<dbReference type="PANTHER" id="PTHR30154:SF34">
    <property type="entry name" value="TRANSCRIPTIONAL REGULATOR AZLB"/>
    <property type="match status" value="1"/>
</dbReference>
<dbReference type="Proteomes" id="UP001500928">
    <property type="component" value="Unassembled WGS sequence"/>
</dbReference>
<dbReference type="InterPro" id="IPR011008">
    <property type="entry name" value="Dimeric_a/b-barrel"/>
</dbReference>
<organism evidence="5 6">
    <name type="scientific">Actinomycetospora chlora</name>
    <dbReference type="NCBI Taxonomy" id="663608"/>
    <lineage>
        <taxon>Bacteria</taxon>
        <taxon>Bacillati</taxon>
        <taxon>Actinomycetota</taxon>
        <taxon>Actinomycetes</taxon>
        <taxon>Pseudonocardiales</taxon>
        <taxon>Pseudonocardiaceae</taxon>
        <taxon>Actinomycetospora</taxon>
    </lineage>
</organism>
<dbReference type="Pfam" id="PF01037">
    <property type="entry name" value="AsnC_trans_reg"/>
    <property type="match status" value="1"/>
</dbReference>
<protein>
    <submittedName>
        <fullName evidence="5">Lrp/AsnC family transcriptional regulator</fullName>
    </submittedName>
</protein>
<dbReference type="PRINTS" id="PR00033">
    <property type="entry name" value="HTHASNC"/>
</dbReference>
<evidence type="ECO:0000256" key="2">
    <source>
        <dbReference type="ARBA" id="ARBA00023125"/>
    </source>
</evidence>
<accession>A0ABP9BH44</accession>
<dbReference type="SUPFAM" id="SSF46785">
    <property type="entry name" value="Winged helix' DNA-binding domain"/>
    <property type="match status" value="1"/>
</dbReference>
<proteinExistence type="predicted"/>
<dbReference type="InterPro" id="IPR019887">
    <property type="entry name" value="Tscrpt_reg_AsnC/Lrp_C"/>
</dbReference>
<feature type="domain" description="HTH asnC-type" evidence="4">
    <location>
        <begin position="4"/>
        <end position="65"/>
    </location>
</feature>
<sequence>MEPVDPIDARLLQALGEEPRATVVALAERLGLARNTVQARLTRLEARGVLGSFDRRIEPAALGHPLRAYVTTRVEQRRLAEVTTALARIPEVVEVVGLAGDDDLLVQVVARDADALYSIAGSLLAVPGVERTSTALVMRQLVPFRLDPLLARRANSDDTSTRPG</sequence>
<evidence type="ECO:0000256" key="3">
    <source>
        <dbReference type="ARBA" id="ARBA00023163"/>
    </source>
</evidence>
<dbReference type="SMART" id="SM00344">
    <property type="entry name" value="HTH_ASNC"/>
    <property type="match status" value="1"/>
</dbReference>
<evidence type="ECO:0000313" key="6">
    <source>
        <dbReference type="Proteomes" id="UP001500928"/>
    </source>
</evidence>
<evidence type="ECO:0000259" key="4">
    <source>
        <dbReference type="PROSITE" id="PS50956"/>
    </source>
</evidence>
<dbReference type="Gene3D" id="3.30.70.920">
    <property type="match status" value="1"/>
</dbReference>
<name>A0ABP9BH44_9PSEU</name>
<gene>
    <name evidence="5" type="ORF">GCM10023200_32380</name>
</gene>
<comment type="caution">
    <text evidence="5">The sequence shown here is derived from an EMBL/GenBank/DDBJ whole genome shotgun (WGS) entry which is preliminary data.</text>
</comment>
<dbReference type="InterPro" id="IPR019888">
    <property type="entry name" value="Tscrpt_reg_AsnC-like"/>
</dbReference>
<keyword evidence="1" id="KW-0805">Transcription regulation</keyword>
<evidence type="ECO:0000256" key="1">
    <source>
        <dbReference type="ARBA" id="ARBA00023015"/>
    </source>
</evidence>
<dbReference type="RefSeq" id="WP_345416901.1">
    <property type="nucleotide sequence ID" value="NZ_BAABHO010000025.1"/>
</dbReference>
<keyword evidence="3" id="KW-0804">Transcription</keyword>
<dbReference type="InterPro" id="IPR000485">
    <property type="entry name" value="AsnC-type_HTH_dom"/>
</dbReference>
<dbReference type="SUPFAM" id="SSF54909">
    <property type="entry name" value="Dimeric alpha+beta barrel"/>
    <property type="match status" value="1"/>
</dbReference>
<evidence type="ECO:0000313" key="5">
    <source>
        <dbReference type="EMBL" id="GAA4794001.1"/>
    </source>
</evidence>
<dbReference type="EMBL" id="BAABHO010000025">
    <property type="protein sequence ID" value="GAA4794001.1"/>
    <property type="molecule type" value="Genomic_DNA"/>
</dbReference>
<keyword evidence="6" id="KW-1185">Reference proteome</keyword>
<dbReference type="Pfam" id="PF13412">
    <property type="entry name" value="HTH_24"/>
    <property type="match status" value="1"/>
</dbReference>
<keyword evidence="2" id="KW-0238">DNA-binding</keyword>